<accession>A0ABQ8SPD1</accession>
<reference evidence="2 3" key="1">
    <citation type="journal article" date="2022" name="Allergy">
        <title>Genome assembly and annotation of Periplaneta americana reveal a comprehensive cockroach allergen profile.</title>
        <authorList>
            <person name="Wang L."/>
            <person name="Xiong Q."/>
            <person name="Saelim N."/>
            <person name="Wang L."/>
            <person name="Nong W."/>
            <person name="Wan A.T."/>
            <person name="Shi M."/>
            <person name="Liu X."/>
            <person name="Cao Q."/>
            <person name="Hui J.H.L."/>
            <person name="Sookrung N."/>
            <person name="Leung T.F."/>
            <person name="Tungtrongchitr A."/>
            <person name="Tsui S.K.W."/>
        </authorList>
    </citation>
    <scope>NUCLEOTIDE SEQUENCE [LARGE SCALE GENOMIC DNA]</scope>
    <source>
        <strain evidence="2">PWHHKU_190912</strain>
    </source>
</reference>
<organism evidence="2 3">
    <name type="scientific">Periplaneta americana</name>
    <name type="common">American cockroach</name>
    <name type="synonym">Blatta americana</name>
    <dbReference type="NCBI Taxonomy" id="6978"/>
    <lineage>
        <taxon>Eukaryota</taxon>
        <taxon>Metazoa</taxon>
        <taxon>Ecdysozoa</taxon>
        <taxon>Arthropoda</taxon>
        <taxon>Hexapoda</taxon>
        <taxon>Insecta</taxon>
        <taxon>Pterygota</taxon>
        <taxon>Neoptera</taxon>
        <taxon>Polyneoptera</taxon>
        <taxon>Dictyoptera</taxon>
        <taxon>Blattodea</taxon>
        <taxon>Blattoidea</taxon>
        <taxon>Blattidae</taxon>
        <taxon>Blattinae</taxon>
        <taxon>Periplaneta</taxon>
    </lineage>
</organism>
<comment type="caution">
    <text evidence="2">The sequence shown here is derived from an EMBL/GenBank/DDBJ whole genome shotgun (WGS) entry which is preliminary data.</text>
</comment>
<evidence type="ECO:0000313" key="2">
    <source>
        <dbReference type="EMBL" id="KAJ4435863.1"/>
    </source>
</evidence>
<proteinExistence type="predicted"/>
<feature type="region of interest" description="Disordered" evidence="1">
    <location>
        <begin position="50"/>
        <end position="75"/>
    </location>
</feature>
<keyword evidence="3" id="KW-1185">Reference proteome</keyword>
<name>A0ABQ8SPD1_PERAM</name>
<gene>
    <name evidence="2" type="ORF">ANN_18483</name>
</gene>
<dbReference type="EMBL" id="JAJSOF020000023">
    <property type="protein sequence ID" value="KAJ4435863.1"/>
    <property type="molecule type" value="Genomic_DNA"/>
</dbReference>
<protein>
    <submittedName>
        <fullName evidence="2">Uncharacterized protein</fullName>
    </submittedName>
</protein>
<evidence type="ECO:0000313" key="3">
    <source>
        <dbReference type="Proteomes" id="UP001148838"/>
    </source>
</evidence>
<evidence type="ECO:0000256" key="1">
    <source>
        <dbReference type="SAM" id="MobiDB-lite"/>
    </source>
</evidence>
<sequence>MDKKILLPLLGPNYPKQLDSAVIMWHQVVTQRCLQLVRDLLVQGCREPRQQPALQGRPHKMQDNVGHLDIKDIQH</sequence>
<feature type="compositionally biased region" description="Basic and acidic residues" evidence="1">
    <location>
        <begin position="60"/>
        <end position="75"/>
    </location>
</feature>
<dbReference type="Proteomes" id="UP001148838">
    <property type="component" value="Unassembled WGS sequence"/>
</dbReference>